<organism evidence="1 2">
    <name type="scientific">Heracleum sosnowskyi</name>
    <dbReference type="NCBI Taxonomy" id="360622"/>
    <lineage>
        <taxon>Eukaryota</taxon>
        <taxon>Viridiplantae</taxon>
        <taxon>Streptophyta</taxon>
        <taxon>Embryophyta</taxon>
        <taxon>Tracheophyta</taxon>
        <taxon>Spermatophyta</taxon>
        <taxon>Magnoliopsida</taxon>
        <taxon>eudicotyledons</taxon>
        <taxon>Gunneridae</taxon>
        <taxon>Pentapetalae</taxon>
        <taxon>asterids</taxon>
        <taxon>campanulids</taxon>
        <taxon>Apiales</taxon>
        <taxon>Apiaceae</taxon>
        <taxon>Apioideae</taxon>
        <taxon>apioid superclade</taxon>
        <taxon>Tordylieae</taxon>
        <taxon>Tordyliinae</taxon>
        <taxon>Heracleum</taxon>
    </lineage>
</organism>
<proteinExistence type="predicted"/>
<gene>
    <name evidence="1" type="ORF">POM88_036824</name>
</gene>
<evidence type="ECO:0000313" key="2">
    <source>
        <dbReference type="Proteomes" id="UP001237642"/>
    </source>
</evidence>
<comment type="caution">
    <text evidence="1">The sequence shown here is derived from an EMBL/GenBank/DDBJ whole genome shotgun (WGS) entry which is preliminary data.</text>
</comment>
<reference evidence="1" key="2">
    <citation type="submission" date="2023-05" db="EMBL/GenBank/DDBJ databases">
        <authorList>
            <person name="Schelkunov M.I."/>
        </authorList>
    </citation>
    <scope>NUCLEOTIDE SEQUENCE</scope>
    <source>
        <strain evidence="1">Hsosn_3</strain>
        <tissue evidence="1">Leaf</tissue>
    </source>
</reference>
<dbReference type="AlphaFoldDB" id="A0AAD8HNY3"/>
<protein>
    <submittedName>
        <fullName evidence="1">Uncharacterized protein</fullName>
    </submittedName>
</protein>
<sequence length="166" mass="19129">MNNIVSQEDKKGGAAYPQRLIDGFNKALEDTELKDLELYGHPYSWERGRDTDSWIEIRLDRALDSDGNGIATKLKFNLSHQWTEVWGSCNGLILVEGKDKCKSENLFVLNPTTLEFNKIPRVPESIYWYVYGFGYDFSCDDYAIVAVSCHFSKRGPVYVYMLKTNY</sequence>
<accession>A0AAD8HNY3</accession>
<dbReference type="Proteomes" id="UP001237642">
    <property type="component" value="Unassembled WGS sequence"/>
</dbReference>
<evidence type="ECO:0000313" key="1">
    <source>
        <dbReference type="EMBL" id="KAK1370732.1"/>
    </source>
</evidence>
<reference evidence="1" key="1">
    <citation type="submission" date="2023-02" db="EMBL/GenBank/DDBJ databases">
        <title>Genome of toxic invasive species Heracleum sosnowskyi carries increased number of genes despite the absence of recent whole-genome duplications.</title>
        <authorList>
            <person name="Schelkunov M."/>
            <person name="Shtratnikova V."/>
            <person name="Makarenko M."/>
            <person name="Klepikova A."/>
            <person name="Omelchenko D."/>
            <person name="Novikova G."/>
            <person name="Obukhova E."/>
            <person name="Bogdanov V."/>
            <person name="Penin A."/>
            <person name="Logacheva M."/>
        </authorList>
    </citation>
    <scope>NUCLEOTIDE SEQUENCE</scope>
    <source>
        <strain evidence="1">Hsosn_3</strain>
        <tissue evidence="1">Leaf</tissue>
    </source>
</reference>
<keyword evidence="2" id="KW-1185">Reference proteome</keyword>
<name>A0AAD8HNY3_9APIA</name>
<dbReference type="EMBL" id="JAUIZM010000008">
    <property type="protein sequence ID" value="KAK1370732.1"/>
    <property type="molecule type" value="Genomic_DNA"/>
</dbReference>